<feature type="transmembrane region" description="Helical" evidence="1">
    <location>
        <begin position="31"/>
        <end position="51"/>
    </location>
</feature>
<reference evidence="3" key="1">
    <citation type="journal article" date="2019" name="Int. J. Syst. Evol. Microbiol.">
        <title>The Global Catalogue of Microorganisms (GCM) 10K type strain sequencing project: providing services to taxonomists for standard genome sequencing and annotation.</title>
        <authorList>
            <consortium name="The Broad Institute Genomics Platform"/>
            <consortium name="The Broad Institute Genome Sequencing Center for Infectious Disease"/>
            <person name="Wu L."/>
            <person name="Ma J."/>
        </authorList>
    </citation>
    <scope>NUCLEOTIDE SEQUENCE [LARGE SCALE GENOMIC DNA]</scope>
    <source>
        <strain evidence="3">CCUG 54527</strain>
    </source>
</reference>
<evidence type="ECO:0000313" key="2">
    <source>
        <dbReference type="EMBL" id="MFC6040146.1"/>
    </source>
</evidence>
<keyword evidence="3" id="KW-1185">Reference proteome</keyword>
<gene>
    <name evidence="2" type="ORF">ACFPYN_12015</name>
</gene>
<proteinExistence type="predicted"/>
<dbReference type="RefSeq" id="WP_377734462.1">
    <property type="nucleotide sequence ID" value="NZ_JBHSRI010000018.1"/>
</dbReference>
<accession>A0ABW1LA54</accession>
<organism evidence="2 3">
    <name type="scientific">Paenisporosarcina macmurdoensis</name>
    <dbReference type="NCBI Taxonomy" id="212659"/>
    <lineage>
        <taxon>Bacteria</taxon>
        <taxon>Bacillati</taxon>
        <taxon>Bacillota</taxon>
        <taxon>Bacilli</taxon>
        <taxon>Bacillales</taxon>
        <taxon>Caryophanaceae</taxon>
        <taxon>Paenisporosarcina</taxon>
    </lineage>
</organism>
<sequence length="224" mass="25924">MIDVKYFIIRHLLSIPIFFGSWIAFQSGLGIHFALAGIFSVGTYAISNQLLKVVQSRMIVSKYGLSMAEYRHINTQLNEAKTKLKQLNGYYMKVRSIRAFKQLFEMNRLAKRIVQIVKTDPKKFYQVESFFYAHLETAVELTSKYTLLVSQPVKAQDIQIALQDTRETLLELNQVMEKDLRQVLSSDIEHLRMELDFAKISLRKQDTPLLLKGDLQDDRKTIGS</sequence>
<evidence type="ECO:0000256" key="1">
    <source>
        <dbReference type="SAM" id="Phobius"/>
    </source>
</evidence>
<evidence type="ECO:0000313" key="3">
    <source>
        <dbReference type="Proteomes" id="UP001596170"/>
    </source>
</evidence>
<comment type="caution">
    <text evidence="2">The sequence shown here is derived from an EMBL/GenBank/DDBJ whole genome shotgun (WGS) entry which is preliminary data.</text>
</comment>
<feature type="transmembrane region" description="Helical" evidence="1">
    <location>
        <begin position="7"/>
        <end position="25"/>
    </location>
</feature>
<keyword evidence="1" id="KW-0472">Membrane</keyword>
<keyword evidence="1" id="KW-0812">Transmembrane</keyword>
<dbReference type="EMBL" id="JBHSRI010000018">
    <property type="protein sequence ID" value="MFC6040146.1"/>
    <property type="molecule type" value="Genomic_DNA"/>
</dbReference>
<keyword evidence="1" id="KW-1133">Transmembrane helix</keyword>
<dbReference type="InterPro" id="IPR018770">
    <property type="entry name" value="ChloroindolylP_hydrolase"/>
</dbReference>
<dbReference type="Proteomes" id="UP001596170">
    <property type="component" value="Unassembled WGS sequence"/>
</dbReference>
<name>A0ABW1LA54_9BACL</name>
<protein>
    <submittedName>
        <fullName evidence="2">5-bromo-4-chloroindolyl phosphate hydrolysis family protein</fullName>
    </submittedName>
</protein>
<dbReference type="Pfam" id="PF10112">
    <property type="entry name" value="Halogen_Hydrol"/>
    <property type="match status" value="1"/>
</dbReference>